<evidence type="ECO:0000256" key="1">
    <source>
        <dbReference type="SAM" id="MobiDB-lite"/>
    </source>
</evidence>
<keyword evidence="3" id="KW-1185">Reference proteome</keyword>
<dbReference type="AlphaFoldDB" id="A0A7Y0L3B3"/>
<proteinExistence type="predicted"/>
<organism evidence="2 3">
    <name type="scientific">Sulfobacillus harzensis</name>
    <dbReference type="NCBI Taxonomy" id="2729629"/>
    <lineage>
        <taxon>Bacteria</taxon>
        <taxon>Bacillati</taxon>
        <taxon>Bacillota</taxon>
        <taxon>Clostridia</taxon>
        <taxon>Eubacteriales</taxon>
        <taxon>Clostridiales Family XVII. Incertae Sedis</taxon>
        <taxon>Sulfobacillus</taxon>
    </lineage>
</organism>
<reference evidence="2 3" key="1">
    <citation type="submission" date="2020-04" db="EMBL/GenBank/DDBJ databases">
        <authorList>
            <person name="Zhang R."/>
            <person name="Schippers A."/>
        </authorList>
    </citation>
    <scope>NUCLEOTIDE SEQUENCE [LARGE SCALE GENOMIC DNA]</scope>
    <source>
        <strain evidence="2 3">DSM 109850</strain>
    </source>
</reference>
<evidence type="ECO:0000313" key="3">
    <source>
        <dbReference type="Proteomes" id="UP000533476"/>
    </source>
</evidence>
<protein>
    <submittedName>
        <fullName evidence="2">Uncharacterized protein</fullName>
    </submittedName>
</protein>
<name>A0A7Y0L3B3_9FIRM</name>
<accession>A0A7Y0L3B3</accession>
<feature type="region of interest" description="Disordered" evidence="1">
    <location>
        <begin position="56"/>
        <end position="85"/>
    </location>
</feature>
<dbReference type="Proteomes" id="UP000533476">
    <property type="component" value="Unassembled WGS sequence"/>
</dbReference>
<comment type="caution">
    <text evidence="2">The sequence shown here is derived from an EMBL/GenBank/DDBJ whole genome shotgun (WGS) entry which is preliminary data.</text>
</comment>
<feature type="compositionally biased region" description="Low complexity" evidence="1">
    <location>
        <begin position="57"/>
        <end position="76"/>
    </location>
</feature>
<sequence length="85" mass="9033">MREEAKAVLSALEHPDVHLNATLWARFKDALVNYIHALEGEEKKVVADVEHLVDPHAGSATPAATSEAPAASTPVTPATPPKESE</sequence>
<gene>
    <name evidence="2" type="ORF">HIJ39_07485</name>
</gene>
<evidence type="ECO:0000313" key="2">
    <source>
        <dbReference type="EMBL" id="NMP22192.1"/>
    </source>
</evidence>
<dbReference type="EMBL" id="JABBVZ010000018">
    <property type="protein sequence ID" value="NMP22192.1"/>
    <property type="molecule type" value="Genomic_DNA"/>
</dbReference>
<dbReference type="RefSeq" id="WP_169098267.1">
    <property type="nucleotide sequence ID" value="NZ_JABBVZ010000018.1"/>
</dbReference>